<reference evidence="3" key="1">
    <citation type="journal article" date="2019" name="Int. J. Syst. Evol. Microbiol.">
        <title>The Global Catalogue of Microorganisms (GCM) 10K type strain sequencing project: providing services to taxonomists for standard genome sequencing and annotation.</title>
        <authorList>
            <consortium name="The Broad Institute Genomics Platform"/>
            <consortium name="The Broad Institute Genome Sequencing Center for Infectious Disease"/>
            <person name="Wu L."/>
            <person name="Ma J."/>
        </authorList>
    </citation>
    <scope>NUCLEOTIDE SEQUENCE [LARGE SCALE GENOMIC DNA]</scope>
    <source>
        <strain evidence="3">CCUG 55131</strain>
    </source>
</reference>
<keyword evidence="1" id="KW-0812">Transmembrane</keyword>
<keyword evidence="1" id="KW-0472">Membrane</keyword>
<dbReference type="Pfam" id="PF20398">
    <property type="entry name" value="DUF6691"/>
    <property type="match status" value="1"/>
</dbReference>
<evidence type="ECO:0000313" key="3">
    <source>
        <dbReference type="Proteomes" id="UP001597413"/>
    </source>
</evidence>
<keyword evidence="1" id="KW-1133">Transmembrane helix</keyword>
<accession>A0ABW5A9B0</accession>
<evidence type="ECO:0000313" key="2">
    <source>
        <dbReference type="EMBL" id="MFD2174902.1"/>
    </source>
</evidence>
<dbReference type="RefSeq" id="WP_377390827.1">
    <property type="nucleotide sequence ID" value="NZ_JBHUIX010000013.1"/>
</dbReference>
<sequence>MRRVIWTLSGALFGLGLWLSGMTEPGKVQGWFDLAGAWDPTLGFVFAGAMIPMLIAWRIAARMPRALTGGPLPAPPEKGIDARLGLGSALFGFGWALAGLCPGPAIASLGWSGLAGASFTAAMLVGMGLWHFLAARHSPALA</sequence>
<feature type="transmembrane region" description="Helical" evidence="1">
    <location>
        <begin position="111"/>
        <end position="133"/>
    </location>
</feature>
<name>A0ABW5A9B0_9RHOB</name>
<organism evidence="2 3">
    <name type="scientific">Rhodobacter lacus</name>
    <dbReference type="NCBI Taxonomy" id="1641972"/>
    <lineage>
        <taxon>Bacteria</taxon>
        <taxon>Pseudomonadati</taxon>
        <taxon>Pseudomonadota</taxon>
        <taxon>Alphaproteobacteria</taxon>
        <taxon>Rhodobacterales</taxon>
        <taxon>Rhodobacter group</taxon>
        <taxon>Rhodobacter</taxon>
    </lineage>
</organism>
<dbReference type="InterPro" id="IPR046513">
    <property type="entry name" value="DUF6691"/>
</dbReference>
<feature type="transmembrane region" description="Helical" evidence="1">
    <location>
        <begin position="82"/>
        <end position="105"/>
    </location>
</feature>
<feature type="transmembrane region" description="Helical" evidence="1">
    <location>
        <begin position="41"/>
        <end position="61"/>
    </location>
</feature>
<evidence type="ECO:0000256" key="1">
    <source>
        <dbReference type="SAM" id="Phobius"/>
    </source>
</evidence>
<dbReference type="EMBL" id="JBHUIX010000013">
    <property type="protein sequence ID" value="MFD2174902.1"/>
    <property type="molecule type" value="Genomic_DNA"/>
</dbReference>
<comment type="caution">
    <text evidence="2">The sequence shown here is derived from an EMBL/GenBank/DDBJ whole genome shotgun (WGS) entry which is preliminary data.</text>
</comment>
<keyword evidence="3" id="KW-1185">Reference proteome</keyword>
<protein>
    <submittedName>
        <fullName evidence="2">DUF6691 family protein</fullName>
    </submittedName>
</protein>
<gene>
    <name evidence="2" type="ORF">ACFSM0_12465</name>
</gene>
<dbReference type="Proteomes" id="UP001597413">
    <property type="component" value="Unassembled WGS sequence"/>
</dbReference>
<proteinExistence type="predicted"/>